<sequence length="159" mass="17086">MSDPSPADRLVVPPGWEVVDRPAAGVALVALEPERAPAAGDRAPFRSNLVVTAVPTGGLDFRDWQAGSDEILDRALTDYLLVDLERLQIDGLPGGRRLAHHTGPHDEALTLEQWFVLHEGIGHTLTATVETARYDELADVTATAAGTWRPALPRGADAR</sequence>
<name>A0ABN1UBJ5_9ACTN</name>
<protein>
    <submittedName>
        <fullName evidence="1">Uncharacterized protein</fullName>
    </submittedName>
</protein>
<comment type="caution">
    <text evidence="1">The sequence shown here is derived from an EMBL/GenBank/DDBJ whole genome shotgun (WGS) entry which is preliminary data.</text>
</comment>
<dbReference type="EMBL" id="BAAAJE010000006">
    <property type="protein sequence ID" value="GAA1136587.1"/>
    <property type="molecule type" value="Genomic_DNA"/>
</dbReference>
<dbReference type="Gene3D" id="3.40.1000.10">
    <property type="entry name" value="Mog1/PsbP, alpha/beta/alpha sandwich"/>
    <property type="match status" value="1"/>
</dbReference>
<dbReference type="Proteomes" id="UP001499979">
    <property type="component" value="Unassembled WGS sequence"/>
</dbReference>
<dbReference type="RefSeq" id="WP_343906951.1">
    <property type="nucleotide sequence ID" value="NZ_BAAAJE010000006.1"/>
</dbReference>
<accession>A0ABN1UBJ5</accession>
<proteinExistence type="predicted"/>
<organism evidence="1 2">
    <name type="scientific">Nocardioides aquiterrae</name>
    <dbReference type="NCBI Taxonomy" id="203799"/>
    <lineage>
        <taxon>Bacteria</taxon>
        <taxon>Bacillati</taxon>
        <taxon>Actinomycetota</taxon>
        <taxon>Actinomycetes</taxon>
        <taxon>Propionibacteriales</taxon>
        <taxon>Nocardioidaceae</taxon>
        <taxon>Nocardioides</taxon>
    </lineage>
</organism>
<reference evidence="1 2" key="1">
    <citation type="journal article" date="2019" name="Int. J. Syst. Evol. Microbiol.">
        <title>The Global Catalogue of Microorganisms (GCM) 10K type strain sequencing project: providing services to taxonomists for standard genome sequencing and annotation.</title>
        <authorList>
            <consortium name="The Broad Institute Genomics Platform"/>
            <consortium name="The Broad Institute Genome Sequencing Center for Infectious Disease"/>
            <person name="Wu L."/>
            <person name="Ma J."/>
        </authorList>
    </citation>
    <scope>NUCLEOTIDE SEQUENCE [LARGE SCALE GENOMIC DNA]</scope>
    <source>
        <strain evidence="1 2">JCM 11813</strain>
    </source>
</reference>
<keyword evidence="2" id="KW-1185">Reference proteome</keyword>
<evidence type="ECO:0000313" key="2">
    <source>
        <dbReference type="Proteomes" id="UP001499979"/>
    </source>
</evidence>
<evidence type="ECO:0000313" key="1">
    <source>
        <dbReference type="EMBL" id="GAA1136587.1"/>
    </source>
</evidence>
<gene>
    <name evidence="1" type="ORF">GCM10009606_15840</name>
</gene>